<proteinExistence type="inferred from homology"/>
<evidence type="ECO:0000256" key="2">
    <source>
        <dbReference type="ARBA" id="ARBA00010430"/>
    </source>
</evidence>
<dbReference type="GO" id="GO:0033185">
    <property type="term" value="C:dolichol-phosphate-mannose synthase complex"/>
    <property type="evidence" value="ECO:0007669"/>
    <property type="project" value="TreeGrafter"/>
</dbReference>
<keyword evidence="6 7" id="KW-0472">Membrane</keyword>
<evidence type="ECO:0000256" key="4">
    <source>
        <dbReference type="ARBA" id="ARBA00022824"/>
    </source>
</evidence>
<dbReference type="Proteomes" id="UP000298327">
    <property type="component" value="Unassembled WGS sequence"/>
</dbReference>
<comment type="function">
    <text evidence="7">Stabilizer subunit of the dolichol-phosphate mannose (DPM) synthase complex; tethers catalytic subunit to the ER.</text>
</comment>
<dbReference type="InterPro" id="IPR013174">
    <property type="entry name" value="DPM3"/>
</dbReference>
<evidence type="ECO:0000256" key="6">
    <source>
        <dbReference type="ARBA" id="ARBA00023136"/>
    </source>
</evidence>
<dbReference type="UniPathway" id="UPA00378"/>
<feature type="transmembrane region" description="Helical" evidence="7">
    <location>
        <begin position="40"/>
        <end position="59"/>
    </location>
</feature>
<evidence type="ECO:0000256" key="1">
    <source>
        <dbReference type="ARBA" id="ARBA00004477"/>
    </source>
</evidence>
<dbReference type="GO" id="GO:0005789">
    <property type="term" value="C:endoplasmic reticulum membrane"/>
    <property type="evidence" value="ECO:0007669"/>
    <property type="project" value="UniProtKB-SubCell"/>
</dbReference>
<dbReference type="GO" id="GO:0006506">
    <property type="term" value="P:GPI anchor biosynthetic process"/>
    <property type="evidence" value="ECO:0007669"/>
    <property type="project" value="TreeGrafter"/>
</dbReference>
<comment type="caution">
    <text evidence="8">The sequence shown here is derived from an EMBL/GenBank/DDBJ whole genome shotgun (WGS) entry which is preliminary data.</text>
</comment>
<comment type="subunit">
    <text evidence="7">Component of the dolichol-phosphate mannose (DPM) synthase complex.</text>
</comment>
<organism evidence="8 9">
    <name type="scientific">Dentipellis fragilis</name>
    <dbReference type="NCBI Taxonomy" id="205917"/>
    <lineage>
        <taxon>Eukaryota</taxon>
        <taxon>Fungi</taxon>
        <taxon>Dikarya</taxon>
        <taxon>Basidiomycota</taxon>
        <taxon>Agaricomycotina</taxon>
        <taxon>Agaricomycetes</taxon>
        <taxon>Russulales</taxon>
        <taxon>Hericiaceae</taxon>
        <taxon>Dentipellis</taxon>
    </lineage>
</organism>
<comment type="similarity">
    <text evidence="2 7">Belongs to the DPM3 family.</text>
</comment>
<dbReference type="STRING" id="205917.A0A4Y9Z3L7"/>
<name>A0A4Y9Z3L7_9AGAM</name>
<evidence type="ECO:0000256" key="5">
    <source>
        <dbReference type="ARBA" id="ARBA00022989"/>
    </source>
</evidence>
<evidence type="ECO:0000256" key="3">
    <source>
        <dbReference type="ARBA" id="ARBA00022692"/>
    </source>
</evidence>
<dbReference type="PANTHER" id="PTHR16433:SF0">
    <property type="entry name" value="DOLICHOL-PHOSPHATE MANNOSYLTRANSFERASE SUBUNIT 3"/>
    <property type="match status" value="1"/>
</dbReference>
<accession>A0A4Y9Z3L7</accession>
<evidence type="ECO:0000256" key="7">
    <source>
        <dbReference type="RuleBase" id="RU365085"/>
    </source>
</evidence>
<feature type="transmembrane region" description="Helical" evidence="7">
    <location>
        <begin position="9"/>
        <end position="28"/>
    </location>
</feature>
<dbReference type="Pfam" id="PF08285">
    <property type="entry name" value="DPM3"/>
    <property type="match status" value="1"/>
</dbReference>
<reference evidence="8 9" key="1">
    <citation type="submission" date="2019-02" db="EMBL/GenBank/DDBJ databases">
        <title>Genome sequencing of the rare red list fungi Dentipellis fragilis.</title>
        <authorList>
            <person name="Buettner E."/>
            <person name="Kellner H."/>
        </authorList>
    </citation>
    <scope>NUCLEOTIDE SEQUENCE [LARGE SCALE GENOMIC DNA]</scope>
    <source>
        <strain evidence="8 9">DSM 105465</strain>
    </source>
</reference>
<dbReference type="PANTHER" id="PTHR16433">
    <property type="entry name" value="DOLICHOL-PHOSPHATE MANNOSYLTRANSFERASE SUBUNIT 3"/>
    <property type="match status" value="1"/>
</dbReference>
<comment type="subcellular location">
    <subcellularLocation>
        <location evidence="1 7">Endoplasmic reticulum membrane</location>
        <topology evidence="1 7">Multi-pass membrane protein</topology>
    </subcellularLocation>
</comment>
<dbReference type="OrthoDB" id="2014333at2759"/>
<keyword evidence="4 7" id="KW-0256">Endoplasmic reticulum</keyword>
<keyword evidence="9" id="KW-1185">Reference proteome</keyword>
<dbReference type="AlphaFoldDB" id="A0A4Y9Z3L7"/>
<evidence type="ECO:0000313" key="8">
    <source>
        <dbReference type="EMBL" id="TFY67979.1"/>
    </source>
</evidence>
<gene>
    <name evidence="8" type="ORF">EVG20_g3727</name>
</gene>
<sequence length="97" mass="11128">MAMTRAKRLALWASIFSVLYFLALFSYIPVLFVDAETAQQILPVMPWWLLVSFGSYALWSLGHGLYTFRECTDAYEELLKEITEAKTELRVKGVSVD</sequence>
<evidence type="ECO:0000313" key="9">
    <source>
        <dbReference type="Proteomes" id="UP000298327"/>
    </source>
</evidence>
<comment type="pathway">
    <text evidence="7">Protein modification; protein glycosylation.</text>
</comment>
<keyword evidence="3 7" id="KW-0812">Transmembrane</keyword>
<dbReference type="EMBL" id="SEOQ01000175">
    <property type="protein sequence ID" value="TFY67979.1"/>
    <property type="molecule type" value="Genomic_DNA"/>
</dbReference>
<keyword evidence="5 7" id="KW-1133">Transmembrane helix</keyword>
<protein>
    <recommendedName>
        <fullName evidence="7">Dolichol-phosphate mannosyltransferase subunit 3</fullName>
    </recommendedName>
</protein>